<gene>
    <name evidence="2" type="ORF">DPMN_023539</name>
</gene>
<proteinExistence type="predicted"/>
<keyword evidence="1" id="KW-0732">Signal</keyword>
<evidence type="ECO:0000313" key="3">
    <source>
        <dbReference type="Proteomes" id="UP000828390"/>
    </source>
</evidence>
<sequence length="69" mass="7340">MLFSVKLLLFGITVCPDYFAGTGDETKLNELRVSLTPNAVCSGGDMWGNYILDSHICVGNGDIGACQVV</sequence>
<organism evidence="2 3">
    <name type="scientific">Dreissena polymorpha</name>
    <name type="common">Zebra mussel</name>
    <name type="synonym">Mytilus polymorpha</name>
    <dbReference type="NCBI Taxonomy" id="45954"/>
    <lineage>
        <taxon>Eukaryota</taxon>
        <taxon>Metazoa</taxon>
        <taxon>Spiralia</taxon>
        <taxon>Lophotrochozoa</taxon>
        <taxon>Mollusca</taxon>
        <taxon>Bivalvia</taxon>
        <taxon>Autobranchia</taxon>
        <taxon>Heteroconchia</taxon>
        <taxon>Euheterodonta</taxon>
        <taxon>Imparidentia</taxon>
        <taxon>Neoheterodontei</taxon>
        <taxon>Myida</taxon>
        <taxon>Dreissenoidea</taxon>
        <taxon>Dreissenidae</taxon>
        <taxon>Dreissena</taxon>
    </lineage>
</organism>
<reference evidence="2" key="1">
    <citation type="journal article" date="2019" name="bioRxiv">
        <title>The Genome of the Zebra Mussel, Dreissena polymorpha: A Resource for Invasive Species Research.</title>
        <authorList>
            <person name="McCartney M.A."/>
            <person name="Auch B."/>
            <person name="Kono T."/>
            <person name="Mallez S."/>
            <person name="Zhang Y."/>
            <person name="Obille A."/>
            <person name="Becker A."/>
            <person name="Abrahante J.E."/>
            <person name="Garbe J."/>
            <person name="Badalamenti J.P."/>
            <person name="Herman A."/>
            <person name="Mangelson H."/>
            <person name="Liachko I."/>
            <person name="Sullivan S."/>
            <person name="Sone E.D."/>
            <person name="Koren S."/>
            <person name="Silverstein K.A.T."/>
            <person name="Beckman K.B."/>
            <person name="Gohl D.M."/>
        </authorList>
    </citation>
    <scope>NUCLEOTIDE SEQUENCE</scope>
    <source>
        <strain evidence="2">Duluth1</strain>
        <tissue evidence="2">Whole animal</tissue>
    </source>
</reference>
<dbReference type="EMBL" id="JAIWYP010000002">
    <property type="protein sequence ID" value="KAH3860629.1"/>
    <property type="molecule type" value="Genomic_DNA"/>
</dbReference>
<protein>
    <submittedName>
        <fullName evidence="2">Uncharacterized protein</fullName>
    </submittedName>
</protein>
<feature type="signal peptide" evidence="1">
    <location>
        <begin position="1"/>
        <end position="16"/>
    </location>
</feature>
<dbReference type="Proteomes" id="UP000828390">
    <property type="component" value="Unassembled WGS sequence"/>
</dbReference>
<dbReference type="AlphaFoldDB" id="A0A9D4LMJ6"/>
<feature type="chain" id="PRO_5039643387" evidence="1">
    <location>
        <begin position="17"/>
        <end position="69"/>
    </location>
</feature>
<name>A0A9D4LMJ6_DREPO</name>
<evidence type="ECO:0000256" key="1">
    <source>
        <dbReference type="SAM" id="SignalP"/>
    </source>
</evidence>
<evidence type="ECO:0000313" key="2">
    <source>
        <dbReference type="EMBL" id="KAH3860629.1"/>
    </source>
</evidence>
<accession>A0A9D4LMJ6</accession>
<comment type="caution">
    <text evidence="2">The sequence shown here is derived from an EMBL/GenBank/DDBJ whole genome shotgun (WGS) entry which is preliminary data.</text>
</comment>
<reference evidence="2" key="2">
    <citation type="submission" date="2020-11" db="EMBL/GenBank/DDBJ databases">
        <authorList>
            <person name="McCartney M.A."/>
            <person name="Auch B."/>
            <person name="Kono T."/>
            <person name="Mallez S."/>
            <person name="Becker A."/>
            <person name="Gohl D.M."/>
            <person name="Silverstein K.A.T."/>
            <person name="Koren S."/>
            <person name="Bechman K.B."/>
            <person name="Herman A."/>
            <person name="Abrahante J.E."/>
            <person name="Garbe J."/>
        </authorList>
    </citation>
    <scope>NUCLEOTIDE SEQUENCE</scope>
    <source>
        <strain evidence="2">Duluth1</strain>
        <tissue evidence="2">Whole animal</tissue>
    </source>
</reference>
<keyword evidence="3" id="KW-1185">Reference proteome</keyword>